<dbReference type="InterPro" id="IPR001040">
    <property type="entry name" value="TIF_eIF_4E"/>
</dbReference>
<dbReference type="PANTHER" id="PTHR11960">
    <property type="entry name" value="EUKARYOTIC TRANSLATION INITIATION FACTOR 4E RELATED"/>
    <property type="match status" value="1"/>
</dbReference>
<feature type="region of interest" description="Disordered" evidence="2">
    <location>
        <begin position="25"/>
        <end position="77"/>
    </location>
</feature>
<keyword evidence="4" id="KW-1185">Reference proteome</keyword>
<keyword evidence="1" id="KW-0396">Initiation factor</keyword>
<keyword evidence="1" id="KW-0648">Protein biosynthesis</keyword>
<dbReference type="AlphaFoldDB" id="A0A9W7C850"/>
<evidence type="ECO:0000256" key="2">
    <source>
        <dbReference type="SAM" id="MobiDB-lite"/>
    </source>
</evidence>
<feature type="region of interest" description="Disordered" evidence="2">
    <location>
        <begin position="208"/>
        <end position="228"/>
    </location>
</feature>
<dbReference type="GO" id="GO:0000340">
    <property type="term" value="F:RNA 7-methylguanosine cap binding"/>
    <property type="evidence" value="ECO:0007669"/>
    <property type="project" value="TreeGrafter"/>
</dbReference>
<dbReference type="PANTHER" id="PTHR11960:SF18">
    <property type="entry name" value="EUKARYOTIC TRANSLATION INITIATION FACTOR 4E HOMOLOGOUS PROTEIN, ISOFORM B"/>
    <property type="match status" value="1"/>
</dbReference>
<organism evidence="3 4">
    <name type="scientific">Triparma laevis f. longispina</name>
    <dbReference type="NCBI Taxonomy" id="1714387"/>
    <lineage>
        <taxon>Eukaryota</taxon>
        <taxon>Sar</taxon>
        <taxon>Stramenopiles</taxon>
        <taxon>Ochrophyta</taxon>
        <taxon>Bolidophyceae</taxon>
        <taxon>Parmales</taxon>
        <taxon>Triparmaceae</taxon>
        <taxon>Triparma</taxon>
    </lineage>
</organism>
<proteinExistence type="inferred from homology"/>
<dbReference type="Gene3D" id="3.30.760.10">
    <property type="entry name" value="RNA Cap, Translation Initiation Factor Eif4e"/>
    <property type="match status" value="1"/>
</dbReference>
<protein>
    <recommendedName>
        <fullName evidence="5">Eukaryotic translation initiation factor 4E</fullName>
    </recommendedName>
</protein>
<dbReference type="SUPFAM" id="SSF55418">
    <property type="entry name" value="eIF4e-like"/>
    <property type="match status" value="1"/>
</dbReference>
<keyword evidence="1" id="KW-0694">RNA-binding</keyword>
<feature type="compositionally biased region" description="Polar residues" evidence="2">
    <location>
        <begin position="58"/>
        <end position="69"/>
    </location>
</feature>
<dbReference type="Pfam" id="PF01652">
    <property type="entry name" value="IF4E"/>
    <property type="match status" value="1"/>
</dbReference>
<dbReference type="GO" id="GO:0003743">
    <property type="term" value="F:translation initiation factor activity"/>
    <property type="evidence" value="ECO:0007669"/>
    <property type="project" value="UniProtKB-KW"/>
</dbReference>
<accession>A0A9W7C850</accession>
<name>A0A9W7C850_9STRA</name>
<dbReference type="OrthoDB" id="590761at2759"/>
<sequence>MADNDKHTLNSGFTFWFMERNAQGKPKISKAASPTSPAAHPAPPSSAPLEETETPSSAPLNETETTSKSLPPLPAAPNWDDQNKQIATFNTVESFWNIYNFLSRPNTAFDLLLFHEGNGGRWILRLKKGLVERYWEDFVLAMIGEQLDTAIQGISCSCRYSEYVVQIWNRDFDDESQVFKIKDNVTRILNLPQWTGIEYKKHGENKRRYAPKHQQNWSGSQPPNRSYNSRLRRNFHEEQGGQLQQQGPRQGRLEGRRWWRQGWRGKMALIT</sequence>
<feature type="compositionally biased region" description="Polar residues" evidence="2">
    <location>
        <begin position="213"/>
        <end position="228"/>
    </location>
</feature>
<reference evidence="4" key="1">
    <citation type="journal article" date="2023" name="Commun. Biol.">
        <title>Genome analysis of Parmales, the sister group of diatoms, reveals the evolutionary specialization of diatoms from phago-mixotrophs to photoautotrophs.</title>
        <authorList>
            <person name="Ban H."/>
            <person name="Sato S."/>
            <person name="Yoshikawa S."/>
            <person name="Yamada K."/>
            <person name="Nakamura Y."/>
            <person name="Ichinomiya M."/>
            <person name="Sato N."/>
            <person name="Blanc-Mathieu R."/>
            <person name="Endo H."/>
            <person name="Kuwata A."/>
            <person name="Ogata H."/>
        </authorList>
    </citation>
    <scope>NUCLEOTIDE SEQUENCE [LARGE SCALE GENOMIC DNA]</scope>
    <source>
        <strain evidence="4">NIES 3700</strain>
    </source>
</reference>
<evidence type="ECO:0000313" key="3">
    <source>
        <dbReference type="EMBL" id="GMI00930.1"/>
    </source>
</evidence>
<dbReference type="InterPro" id="IPR023398">
    <property type="entry name" value="TIF_eIF4e-like"/>
</dbReference>
<dbReference type="Proteomes" id="UP001165122">
    <property type="component" value="Unassembled WGS sequence"/>
</dbReference>
<comment type="caution">
    <text evidence="3">The sequence shown here is derived from an EMBL/GenBank/DDBJ whole genome shotgun (WGS) entry which is preliminary data.</text>
</comment>
<dbReference type="EMBL" id="BRXW01000028">
    <property type="protein sequence ID" value="GMI00930.1"/>
    <property type="molecule type" value="Genomic_DNA"/>
</dbReference>
<evidence type="ECO:0000313" key="4">
    <source>
        <dbReference type="Proteomes" id="UP001165122"/>
    </source>
</evidence>
<comment type="similarity">
    <text evidence="1">Belongs to the eukaryotic initiation factor 4E family.</text>
</comment>
<gene>
    <name evidence="3" type="ORF">TrLO_g12169</name>
</gene>
<dbReference type="GO" id="GO:0016281">
    <property type="term" value="C:eukaryotic translation initiation factor 4F complex"/>
    <property type="evidence" value="ECO:0007669"/>
    <property type="project" value="TreeGrafter"/>
</dbReference>
<evidence type="ECO:0000256" key="1">
    <source>
        <dbReference type="RuleBase" id="RU004374"/>
    </source>
</evidence>
<evidence type="ECO:0008006" key="5">
    <source>
        <dbReference type="Google" id="ProtNLM"/>
    </source>
</evidence>